<keyword evidence="2" id="KW-0560">Oxidoreductase</keyword>
<dbReference type="PANTHER" id="PTHR24320">
    <property type="entry name" value="RETINOL DEHYDROGENASE"/>
    <property type="match status" value="1"/>
</dbReference>
<name>A0A1M6CMK6_9FIRM</name>
<dbReference type="SUPFAM" id="SSF51735">
    <property type="entry name" value="NAD(P)-binding Rossmann-fold domains"/>
    <property type="match status" value="1"/>
</dbReference>
<dbReference type="AlphaFoldDB" id="A0A1M6CMK6"/>
<evidence type="ECO:0000313" key="4">
    <source>
        <dbReference type="Proteomes" id="UP000324781"/>
    </source>
</evidence>
<dbReference type="Pfam" id="PF00106">
    <property type="entry name" value="adh_short"/>
    <property type="match status" value="1"/>
</dbReference>
<gene>
    <name evidence="3" type="ORF">SAMN05444373_100571</name>
</gene>
<dbReference type="PRINTS" id="PR00081">
    <property type="entry name" value="GDHRDH"/>
</dbReference>
<accession>A0A1M6CMK6</accession>
<proteinExistence type="inferred from homology"/>
<keyword evidence="4" id="KW-1185">Reference proteome</keyword>
<dbReference type="RefSeq" id="WP_188118333.1">
    <property type="nucleotide sequence ID" value="NZ_FQZP01000005.1"/>
</dbReference>
<sequence length="280" mass="31402">MKTVVITGATSGIGLEVARLLAGQGFNVLGIGRDEARCRQAEASILSENPGARVACFAADLMQQREVVRIASVIRNLLDAQWNGELHALINNAGCVRSRYMTTEDGYEQQFALNHLAGFMLTHMLLPVLLKARGRVILTGSNSHKGIRVHWKDPMFRRWYNPLIAYKQSKLCNILFAKGLNDRYGNTGIRAYVVDPGLVKTDIGNKETGFLVNLVWSLRKRHGVPPAVPAETYLYLCRQEPAPEGLYYYLCKEKAYSRQVTSENANRLFEISRRLCGLDE</sequence>
<evidence type="ECO:0000256" key="2">
    <source>
        <dbReference type="ARBA" id="ARBA00023002"/>
    </source>
</evidence>
<dbReference type="EMBL" id="FQZP01000005">
    <property type="protein sequence ID" value="SHI62247.1"/>
    <property type="molecule type" value="Genomic_DNA"/>
</dbReference>
<dbReference type="InterPro" id="IPR002347">
    <property type="entry name" value="SDR_fam"/>
</dbReference>
<dbReference type="GO" id="GO:0016491">
    <property type="term" value="F:oxidoreductase activity"/>
    <property type="evidence" value="ECO:0007669"/>
    <property type="project" value="UniProtKB-KW"/>
</dbReference>
<dbReference type="Proteomes" id="UP000324781">
    <property type="component" value="Unassembled WGS sequence"/>
</dbReference>
<reference evidence="3 4" key="1">
    <citation type="submission" date="2016-11" db="EMBL/GenBank/DDBJ databases">
        <authorList>
            <person name="Varghese N."/>
            <person name="Submissions S."/>
        </authorList>
    </citation>
    <scope>NUCLEOTIDE SEQUENCE [LARGE SCALE GENOMIC DNA]</scope>
    <source>
        <strain evidence="3 4">DSM 19027</strain>
    </source>
</reference>
<dbReference type="Gene3D" id="3.40.50.720">
    <property type="entry name" value="NAD(P)-binding Rossmann-like Domain"/>
    <property type="match status" value="1"/>
</dbReference>
<dbReference type="PANTHER" id="PTHR24320:SF148">
    <property type="entry name" value="NAD(P)-BINDING ROSSMANN-FOLD SUPERFAMILY PROTEIN"/>
    <property type="match status" value="1"/>
</dbReference>
<organism evidence="3 4">
    <name type="scientific">Thermoclostridium caenicola</name>
    <dbReference type="NCBI Taxonomy" id="659425"/>
    <lineage>
        <taxon>Bacteria</taxon>
        <taxon>Bacillati</taxon>
        <taxon>Bacillota</taxon>
        <taxon>Clostridia</taxon>
        <taxon>Eubacteriales</taxon>
        <taxon>Oscillospiraceae</taxon>
        <taxon>Thermoclostridium</taxon>
    </lineage>
</organism>
<comment type="similarity">
    <text evidence="1">Belongs to the short-chain dehydrogenases/reductases (SDR) family.</text>
</comment>
<evidence type="ECO:0000313" key="3">
    <source>
        <dbReference type="EMBL" id="SHI62247.1"/>
    </source>
</evidence>
<protein>
    <submittedName>
        <fullName evidence="3">NAD(P)-dependent dehydrogenase, short-chain alcohol dehydrogenase family</fullName>
    </submittedName>
</protein>
<evidence type="ECO:0000256" key="1">
    <source>
        <dbReference type="ARBA" id="ARBA00006484"/>
    </source>
</evidence>
<dbReference type="InterPro" id="IPR036291">
    <property type="entry name" value="NAD(P)-bd_dom_sf"/>
</dbReference>